<organism evidence="18 19">
    <name type="scientific">Thauera sinica</name>
    <dbReference type="NCBI Taxonomy" id="2665146"/>
    <lineage>
        <taxon>Bacteria</taxon>
        <taxon>Pseudomonadati</taxon>
        <taxon>Pseudomonadota</taxon>
        <taxon>Betaproteobacteria</taxon>
        <taxon>Rhodocyclales</taxon>
        <taxon>Zoogloeaceae</taxon>
        <taxon>Thauera</taxon>
    </lineage>
</organism>
<dbReference type="PANTHER" id="PTHR32552:SF81">
    <property type="entry name" value="TONB-DEPENDENT OUTER MEMBRANE RECEPTOR"/>
    <property type="match status" value="1"/>
</dbReference>
<gene>
    <name evidence="18" type="ORF">ACFPTN_00735</name>
</gene>
<reference evidence="19" key="1">
    <citation type="journal article" date="2019" name="Int. J. Syst. Evol. Microbiol.">
        <title>The Global Catalogue of Microorganisms (GCM) 10K type strain sequencing project: providing services to taxonomists for standard genome sequencing and annotation.</title>
        <authorList>
            <consortium name="The Broad Institute Genomics Platform"/>
            <consortium name="The Broad Institute Genome Sequencing Center for Infectious Disease"/>
            <person name="Wu L."/>
            <person name="Ma J."/>
        </authorList>
    </citation>
    <scope>NUCLEOTIDE SEQUENCE [LARGE SCALE GENOMIC DNA]</scope>
    <source>
        <strain evidence="19">SHR3</strain>
    </source>
</reference>
<proteinExistence type="inferred from homology"/>
<feature type="signal peptide" evidence="15">
    <location>
        <begin position="1"/>
        <end position="37"/>
    </location>
</feature>
<evidence type="ECO:0000256" key="3">
    <source>
        <dbReference type="ARBA" id="ARBA00022448"/>
    </source>
</evidence>
<evidence type="ECO:0000259" key="17">
    <source>
        <dbReference type="Pfam" id="PF07715"/>
    </source>
</evidence>
<feature type="domain" description="TonB-dependent receptor plug" evidence="17">
    <location>
        <begin position="71"/>
        <end position="179"/>
    </location>
</feature>
<dbReference type="InterPro" id="IPR037066">
    <property type="entry name" value="Plug_dom_sf"/>
</dbReference>
<evidence type="ECO:0000256" key="4">
    <source>
        <dbReference type="ARBA" id="ARBA00022452"/>
    </source>
</evidence>
<comment type="caution">
    <text evidence="18">The sequence shown here is derived from an EMBL/GenBank/DDBJ whole genome shotgun (WGS) entry which is preliminary data.</text>
</comment>
<evidence type="ECO:0000256" key="8">
    <source>
        <dbReference type="ARBA" id="ARBA00023065"/>
    </source>
</evidence>
<keyword evidence="15" id="KW-0732">Signal</keyword>
<evidence type="ECO:0000256" key="5">
    <source>
        <dbReference type="ARBA" id="ARBA00022496"/>
    </source>
</evidence>
<keyword evidence="19" id="KW-1185">Reference proteome</keyword>
<evidence type="ECO:0000256" key="11">
    <source>
        <dbReference type="ARBA" id="ARBA00023170"/>
    </source>
</evidence>
<keyword evidence="7" id="KW-0408">Iron</keyword>
<feature type="domain" description="TonB-dependent receptor-like beta-barrel" evidence="16">
    <location>
        <begin position="260"/>
        <end position="669"/>
    </location>
</feature>
<keyword evidence="5" id="KW-0410">Iron transport</keyword>
<dbReference type="CDD" id="cd01347">
    <property type="entry name" value="ligand_gated_channel"/>
    <property type="match status" value="1"/>
</dbReference>
<comment type="subcellular location">
    <subcellularLocation>
        <location evidence="1 13">Cell outer membrane</location>
        <topology evidence="1 13">Multi-pass membrane protein</topology>
    </subcellularLocation>
</comment>
<evidence type="ECO:0000256" key="2">
    <source>
        <dbReference type="ARBA" id="ARBA00009810"/>
    </source>
</evidence>
<dbReference type="PROSITE" id="PS52016">
    <property type="entry name" value="TONB_DEPENDENT_REC_3"/>
    <property type="match status" value="1"/>
</dbReference>
<evidence type="ECO:0000256" key="10">
    <source>
        <dbReference type="ARBA" id="ARBA00023136"/>
    </source>
</evidence>
<evidence type="ECO:0000256" key="6">
    <source>
        <dbReference type="ARBA" id="ARBA00022692"/>
    </source>
</evidence>
<keyword evidence="12 13" id="KW-0998">Cell outer membrane</keyword>
<dbReference type="EMBL" id="JBHSOG010000006">
    <property type="protein sequence ID" value="MFC5767890.1"/>
    <property type="molecule type" value="Genomic_DNA"/>
</dbReference>
<evidence type="ECO:0000256" key="9">
    <source>
        <dbReference type="ARBA" id="ARBA00023077"/>
    </source>
</evidence>
<protein>
    <submittedName>
        <fullName evidence="18">TonB-dependent receptor family protein</fullName>
    </submittedName>
</protein>
<keyword evidence="11 18" id="KW-0675">Receptor</keyword>
<accession>A0ABW1AL32</accession>
<keyword evidence="8" id="KW-0406">Ion transport</keyword>
<dbReference type="InterPro" id="IPR000531">
    <property type="entry name" value="Beta-barrel_TonB"/>
</dbReference>
<dbReference type="Pfam" id="PF07715">
    <property type="entry name" value="Plug"/>
    <property type="match status" value="1"/>
</dbReference>
<evidence type="ECO:0000256" key="7">
    <source>
        <dbReference type="ARBA" id="ARBA00023004"/>
    </source>
</evidence>
<keyword evidence="3 13" id="KW-0813">Transport</keyword>
<dbReference type="Pfam" id="PF00593">
    <property type="entry name" value="TonB_dep_Rec_b-barrel"/>
    <property type="match status" value="1"/>
</dbReference>
<dbReference type="InterPro" id="IPR039426">
    <property type="entry name" value="TonB-dep_rcpt-like"/>
</dbReference>
<dbReference type="InterPro" id="IPR036942">
    <property type="entry name" value="Beta-barrel_TonB_sf"/>
</dbReference>
<comment type="similarity">
    <text evidence="2 13 14">Belongs to the TonB-dependent receptor family.</text>
</comment>
<keyword evidence="10 13" id="KW-0472">Membrane</keyword>
<keyword evidence="9 14" id="KW-0798">TonB box</keyword>
<evidence type="ECO:0000256" key="13">
    <source>
        <dbReference type="PROSITE-ProRule" id="PRU01360"/>
    </source>
</evidence>
<evidence type="ECO:0000256" key="12">
    <source>
        <dbReference type="ARBA" id="ARBA00023237"/>
    </source>
</evidence>
<dbReference type="InterPro" id="IPR012910">
    <property type="entry name" value="Plug_dom"/>
</dbReference>
<keyword evidence="4 13" id="KW-1134">Transmembrane beta strand</keyword>
<feature type="chain" id="PRO_5045653583" evidence="15">
    <location>
        <begin position="38"/>
        <end position="725"/>
    </location>
</feature>
<dbReference type="SUPFAM" id="SSF56935">
    <property type="entry name" value="Porins"/>
    <property type="match status" value="1"/>
</dbReference>
<name>A0ABW1AL32_9RHOO</name>
<evidence type="ECO:0000313" key="18">
    <source>
        <dbReference type="EMBL" id="MFC5767890.1"/>
    </source>
</evidence>
<dbReference type="Proteomes" id="UP001595974">
    <property type="component" value="Unassembled WGS sequence"/>
</dbReference>
<keyword evidence="6 13" id="KW-0812">Transmembrane</keyword>
<dbReference type="Gene3D" id="2.170.130.10">
    <property type="entry name" value="TonB-dependent receptor, plug domain"/>
    <property type="match status" value="1"/>
</dbReference>
<sequence>MHKPTCAQARRRAPVLRPVAHAMLAATAVLSSPPAAAQAGRDAAAAAPPVSQVMSPVVITGSRVEASAFDVPYSVEGVDVGSASSGNLRVNASEVLSGVPGVVVQNRQNYAQDLQISVRGFGSRAAFGVRGVKLIADGIPATNPDGQGQAATFNLDTAERIEVLRGPFATIYGNHAGGVIQLFSRDGKGEPRLRAGLLGGRHGTLKADVGAEGEAGGIGYVLDASHFETDGERDYSAARRDQAFAKITLAPDADSKLTLLASGLRQPFTDDPLGIGWQTYRRDATAVDPVALQFRTRKRIDHLQGGATYERRFGGDRLQLTAYAGQRSVTQYQSIARNAQSSPNHPGGVVDFDRDFYGLGTRWIAERDFGSGHLTVTAGLDYDRSEDDRQGYENFVGSRLGVKGALRRNETDTVTSTDPYVQAVWRQGDWDWTAGVRRSEVKFEVDDRYVAGSNGDDSGAVTFRKTTPAVGVLWRATPLLNLYASFGTGFETPTLNELSYPANRGGFNFGLRPSQSRQAEIGVKAYVGEATRVNAALFQIRTDDEIVVAGSEGGRTYYANAGKTLRQGLEIAAESDLTRTLTARGAVTAMRAVYDEAFATNPGTGAVAIPRGRRIPGVPAITAYAELGWKPVDGIDAAVEGIHRGRAFVNDLNDEHAAPSYTLINLRLGAEQRSGPWTVTELLRLDNVFDRKHIGSVIVGDRNGRFYEPGPGRNLFGGVRVTYRY</sequence>
<dbReference type="Gene3D" id="2.40.170.20">
    <property type="entry name" value="TonB-dependent receptor, beta-barrel domain"/>
    <property type="match status" value="1"/>
</dbReference>
<evidence type="ECO:0000256" key="15">
    <source>
        <dbReference type="SAM" id="SignalP"/>
    </source>
</evidence>
<evidence type="ECO:0000313" key="19">
    <source>
        <dbReference type="Proteomes" id="UP001595974"/>
    </source>
</evidence>
<evidence type="ECO:0000256" key="1">
    <source>
        <dbReference type="ARBA" id="ARBA00004571"/>
    </source>
</evidence>
<dbReference type="PANTHER" id="PTHR32552">
    <property type="entry name" value="FERRICHROME IRON RECEPTOR-RELATED"/>
    <property type="match status" value="1"/>
</dbReference>
<evidence type="ECO:0000256" key="14">
    <source>
        <dbReference type="RuleBase" id="RU003357"/>
    </source>
</evidence>
<evidence type="ECO:0000259" key="16">
    <source>
        <dbReference type="Pfam" id="PF00593"/>
    </source>
</evidence>
<dbReference type="RefSeq" id="WP_232516552.1">
    <property type="nucleotide sequence ID" value="NZ_JBHSOG010000006.1"/>
</dbReference>